<organism evidence="1 2">
    <name type="scientific">Strongyloides papillosus</name>
    <name type="common">Intestinal threadworm</name>
    <dbReference type="NCBI Taxonomy" id="174720"/>
    <lineage>
        <taxon>Eukaryota</taxon>
        <taxon>Metazoa</taxon>
        <taxon>Ecdysozoa</taxon>
        <taxon>Nematoda</taxon>
        <taxon>Chromadorea</taxon>
        <taxon>Rhabditida</taxon>
        <taxon>Tylenchina</taxon>
        <taxon>Panagrolaimomorpha</taxon>
        <taxon>Strongyloidoidea</taxon>
        <taxon>Strongyloididae</taxon>
        <taxon>Strongyloides</taxon>
    </lineage>
</organism>
<evidence type="ECO:0000313" key="1">
    <source>
        <dbReference type="Proteomes" id="UP000046392"/>
    </source>
</evidence>
<sequence>MLSCCLGNFTLSIKLEEAIALKELYNRLKLKMNIIDRDAQLNKIKKGDVHNLQMESKAVTTMKPKTPQNLRSSSYLLNNILKSPLGSRLQV</sequence>
<reference evidence="2" key="1">
    <citation type="submission" date="2017-02" db="UniProtKB">
        <authorList>
            <consortium name="WormBaseParasite"/>
        </authorList>
    </citation>
    <scope>IDENTIFICATION</scope>
</reference>
<dbReference type="WBParaSite" id="SPAL_0000946800.1">
    <property type="protein sequence ID" value="SPAL_0000946800.1"/>
    <property type="gene ID" value="SPAL_0000946800"/>
</dbReference>
<keyword evidence="1" id="KW-1185">Reference proteome</keyword>
<name>A0A0N5BUE7_STREA</name>
<protein>
    <submittedName>
        <fullName evidence="2">Uncharacterized protein</fullName>
    </submittedName>
</protein>
<evidence type="ECO:0000313" key="2">
    <source>
        <dbReference type="WBParaSite" id="SPAL_0000946800.1"/>
    </source>
</evidence>
<dbReference type="AlphaFoldDB" id="A0A0N5BUE7"/>
<accession>A0A0N5BUE7</accession>
<dbReference type="Proteomes" id="UP000046392">
    <property type="component" value="Unplaced"/>
</dbReference>
<proteinExistence type="predicted"/>